<evidence type="ECO:0000313" key="1">
    <source>
        <dbReference type="EMBL" id="GAV07627.1"/>
    </source>
</evidence>
<protein>
    <submittedName>
        <fullName evidence="1">Uncharacterized protein</fullName>
    </submittedName>
</protein>
<reference evidence="1 2" key="1">
    <citation type="journal article" date="2016" name="Nat. Commun.">
        <title>Extremotolerant tardigrade genome and improved radiotolerance of human cultured cells by tardigrade-unique protein.</title>
        <authorList>
            <person name="Hashimoto T."/>
            <person name="Horikawa D.D."/>
            <person name="Saito Y."/>
            <person name="Kuwahara H."/>
            <person name="Kozuka-Hata H."/>
            <person name="Shin-I T."/>
            <person name="Minakuchi Y."/>
            <person name="Ohishi K."/>
            <person name="Motoyama A."/>
            <person name="Aizu T."/>
            <person name="Enomoto A."/>
            <person name="Kondo K."/>
            <person name="Tanaka S."/>
            <person name="Hara Y."/>
            <person name="Koshikawa S."/>
            <person name="Sagara H."/>
            <person name="Miura T."/>
            <person name="Yokobori S."/>
            <person name="Miyagawa K."/>
            <person name="Suzuki Y."/>
            <person name="Kubo T."/>
            <person name="Oyama M."/>
            <person name="Kohara Y."/>
            <person name="Fujiyama A."/>
            <person name="Arakawa K."/>
            <person name="Katayama T."/>
            <person name="Toyoda A."/>
            <person name="Kunieda T."/>
        </authorList>
    </citation>
    <scope>NUCLEOTIDE SEQUENCE [LARGE SCALE GENOMIC DNA]</scope>
    <source>
        <strain evidence="1 2">YOKOZUNA-1</strain>
    </source>
</reference>
<sequence>MFNQTSYQPLTPQVSQLYTQSLAHLLPQKEKGQPCSSMAYDQTIASDPAVHAYNTHTQCINQTQASLHLPFLTQSNIIKYSRIN</sequence>
<accession>A0A1D1W247</accession>
<comment type="caution">
    <text evidence="1">The sequence shown here is derived from an EMBL/GenBank/DDBJ whole genome shotgun (WGS) entry which is preliminary data.</text>
</comment>
<dbReference type="AlphaFoldDB" id="A0A1D1W247"/>
<keyword evidence="2" id="KW-1185">Reference proteome</keyword>
<evidence type="ECO:0000313" key="2">
    <source>
        <dbReference type="Proteomes" id="UP000186922"/>
    </source>
</evidence>
<dbReference type="Proteomes" id="UP000186922">
    <property type="component" value="Unassembled WGS sequence"/>
</dbReference>
<gene>
    <name evidence="1" type="primary">RvY_17442-1</name>
    <name evidence="1" type="synonym">RvY_17442.1</name>
    <name evidence="1" type="ORF">RvY_17442</name>
</gene>
<proteinExistence type="predicted"/>
<organism evidence="1 2">
    <name type="scientific">Ramazzottius varieornatus</name>
    <name type="common">Water bear</name>
    <name type="synonym">Tardigrade</name>
    <dbReference type="NCBI Taxonomy" id="947166"/>
    <lineage>
        <taxon>Eukaryota</taxon>
        <taxon>Metazoa</taxon>
        <taxon>Ecdysozoa</taxon>
        <taxon>Tardigrada</taxon>
        <taxon>Eutardigrada</taxon>
        <taxon>Parachela</taxon>
        <taxon>Hypsibioidea</taxon>
        <taxon>Ramazzottiidae</taxon>
        <taxon>Ramazzottius</taxon>
    </lineage>
</organism>
<dbReference type="EMBL" id="BDGG01000015">
    <property type="protein sequence ID" value="GAV07627.1"/>
    <property type="molecule type" value="Genomic_DNA"/>
</dbReference>
<name>A0A1D1W247_RAMVA</name>